<accession>A0ABX3ZSH6</accession>
<feature type="region of interest" description="Disordered" evidence="2">
    <location>
        <begin position="1"/>
        <end position="39"/>
    </location>
</feature>
<dbReference type="Pfam" id="PF01076">
    <property type="entry name" value="Mob_Pre"/>
    <property type="match status" value="1"/>
</dbReference>
<dbReference type="Proteomes" id="UP000214673">
    <property type="component" value="Unassembled WGS sequence"/>
</dbReference>
<dbReference type="SUPFAM" id="SSF57997">
    <property type="entry name" value="Tropomyosin"/>
    <property type="match status" value="1"/>
</dbReference>
<comment type="caution">
    <text evidence="3">The sequence shown here is derived from an EMBL/GenBank/DDBJ whole genome shotgun (WGS) entry which is preliminary data.</text>
</comment>
<name>A0ABX3ZSH6_9RHOB</name>
<evidence type="ECO:0000256" key="1">
    <source>
        <dbReference type="SAM" id="Coils"/>
    </source>
</evidence>
<dbReference type="EMBL" id="NIPV01000102">
    <property type="protein sequence ID" value="OWJ71998.1"/>
    <property type="molecule type" value="Genomic_DNA"/>
</dbReference>
<dbReference type="CDD" id="cd17242">
    <property type="entry name" value="MobM_relaxase"/>
    <property type="match status" value="1"/>
</dbReference>
<dbReference type="RefSeq" id="WP_035747364.1">
    <property type="nucleotide sequence ID" value="NZ_JFGS01000058.1"/>
</dbReference>
<evidence type="ECO:0000256" key="2">
    <source>
        <dbReference type="SAM" id="MobiDB-lite"/>
    </source>
</evidence>
<feature type="compositionally biased region" description="Basic and acidic residues" evidence="2">
    <location>
        <begin position="1"/>
        <end position="12"/>
    </location>
</feature>
<organism evidence="3 4">
    <name type="scientific">Haematobacter missouriensis</name>
    <dbReference type="NCBI Taxonomy" id="366616"/>
    <lineage>
        <taxon>Bacteria</taxon>
        <taxon>Pseudomonadati</taxon>
        <taxon>Pseudomonadota</taxon>
        <taxon>Alphaproteobacteria</taxon>
        <taxon>Rhodobacterales</taxon>
        <taxon>Paracoccaceae</taxon>
        <taxon>Haematobacter</taxon>
    </lineage>
</organism>
<sequence>MSGEVMRPEKGGNPRAAQTRIKGRNATAAGGQRAHDMRMGPQPAYVDQSRSHLNRVLMEPKTGAQLRAISEKRRALRDTARGMKSNASVAIVGIITFGHEAQIIFEKLTPEQQDAAYWETAEAIATRLNSPLTGLVAHADESAPHAHFQLPAYDLTGHPISETAKRGVLREIQTLTGEIMGRHAPGIERGNSKASRLQAGASPADVVNRQVNQLHAELPAEIAAKEAERDAVQADLEKHQRHLTKAKADLEKAIAQTGEESAKVETISKRAATYEKRVKTAQAELERLTLEQAAQQAALDKINRGKEKAQDELSQIKGQQVEARADLAEVETRRAETTSELDGLNNAVAQKKTNIESLLTRKAALEASLQSLRAP</sequence>
<dbReference type="InterPro" id="IPR001668">
    <property type="entry name" value="Mob_Pre"/>
</dbReference>
<evidence type="ECO:0000313" key="3">
    <source>
        <dbReference type="EMBL" id="OWJ71998.1"/>
    </source>
</evidence>
<keyword evidence="1" id="KW-0175">Coiled coil</keyword>
<keyword evidence="4" id="KW-1185">Reference proteome</keyword>
<gene>
    <name evidence="3" type="ORF">CDV53_18160</name>
</gene>
<protein>
    <recommendedName>
        <fullName evidence="5">Plasmid recombination enzyme</fullName>
    </recommendedName>
</protein>
<feature type="coiled-coil region" evidence="1">
    <location>
        <begin position="222"/>
        <end position="368"/>
    </location>
</feature>
<proteinExistence type="predicted"/>
<evidence type="ECO:0008006" key="5">
    <source>
        <dbReference type="Google" id="ProtNLM"/>
    </source>
</evidence>
<reference evidence="3 4" key="1">
    <citation type="submission" date="2016-11" db="EMBL/GenBank/DDBJ databases">
        <title>Comparison of Traditional DNA-DNA Hybridization with In Silico Genomic Analysis.</title>
        <authorList>
            <person name="Nicholson A.C."/>
            <person name="Sammons S."/>
            <person name="Humrighouse B.W."/>
            <person name="Graziano J."/>
            <person name="Lasker B."/>
            <person name="Whitney A.M."/>
            <person name="Mcquiston J.R."/>
        </authorList>
    </citation>
    <scope>NUCLEOTIDE SEQUENCE [LARGE SCALE GENOMIC DNA]</scope>
    <source>
        <strain evidence="3 4">H1892</strain>
    </source>
</reference>
<evidence type="ECO:0000313" key="4">
    <source>
        <dbReference type="Proteomes" id="UP000214673"/>
    </source>
</evidence>
<dbReference type="Gene3D" id="3.30.930.30">
    <property type="match status" value="1"/>
</dbReference>